<dbReference type="OrthoDB" id="3402808at2"/>
<organism evidence="3 4">
    <name type="scientific">Streptomyces colonosanans</name>
    <dbReference type="NCBI Taxonomy" id="1428652"/>
    <lineage>
        <taxon>Bacteria</taxon>
        <taxon>Bacillati</taxon>
        <taxon>Actinomycetota</taxon>
        <taxon>Actinomycetes</taxon>
        <taxon>Kitasatosporales</taxon>
        <taxon>Streptomycetaceae</taxon>
        <taxon>Streptomyces</taxon>
    </lineage>
</organism>
<feature type="region of interest" description="Disordered" evidence="1">
    <location>
        <begin position="296"/>
        <end position="412"/>
    </location>
</feature>
<dbReference type="STRING" id="1428652.BIV24_03775"/>
<evidence type="ECO:0000313" key="4">
    <source>
        <dbReference type="Proteomes" id="UP000179935"/>
    </source>
</evidence>
<accession>A0A1S2Q205</accession>
<name>A0A1S2Q205_9ACTN</name>
<feature type="compositionally biased region" description="Low complexity" evidence="1">
    <location>
        <begin position="374"/>
        <end position="386"/>
    </location>
</feature>
<feature type="region of interest" description="Disordered" evidence="1">
    <location>
        <begin position="93"/>
        <end position="117"/>
    </location>
</feature>
<comment type="caution">
    <text evidence="3">The sequence shown here is derived from an EMBL/GenBank/DDBJ whole genome shotgun (WGS) entry which is preliminary data.</text>
</comment>
<evidence type="ECO:0000256" key="1">
    <source>
        <dbReference type="SAM" id="MobiDB-lite"/>
    </source>
</evidence>
<feature type="domain" description="DUF5667" evidence="2">
    <location>
        <begin position="154"/>
        <end position="269"/>
    </location>
</feature>
<dbReference type="Proteomes" id="UP000179935">
    <property type="component" value="Unassembled WGS sequence"/>
</dbReference>
<reference evidence="3 4" key="1">
    <citation type="submission" date="2016-10" db="EMBL/GenBank/DDBJ databases">
        <title>Genome sequence of Streptomyces sp. MUSC 93.</title>
        <authorList>
            <person name="Lee L.-H."/>
            <person name="Ser H.-L."/>
            <person name="Law J.W.-F."/>
        </authorList>
    </citation>
    <scope>NUCLEOTIDE SEQUENCE [LARGE SCALE GENOMIC DNA]</scope>
    <source>
        <strain evidence="3 4">MUSC 93</strain>
    </source>
</reference>
<dbReference type="EMBL" id="MLYP01000007">
    <property type="protein sequence ID" value="OIK00142.1"/>
    <property type="molecule type" value="Genomic_DNA"/>
</dbReference>
<evidence type="ECO:0000259" key="2">
    <source>
        <dbReference type="Pfam" id="PF18915"/>
    </source>
</evidence>
<sequence length="412" mass="42470">MIANVSAHRRANAFAQALEDQSDDRGTAAVRPGGPGPAPAATERTDQPRLLGLATRLGELPKPTLSPEVKVAQRARLVAAMEAMLQEGTAMGGEALGPSVPQQRPHRGRGAHRASPLGKLRPRTRLTQGLAAGGLSVGVAAASFGGVAAASSDALPGDSLYGLKRGIEDVKLGMADGDNARGRLYLDQASTRLNEARRLMERGRSGHLDHESIGEIRHTLSGVQHDASEGHRLLHDAYKRDGSLGPIQTLSAFSESHRETWGALRDRLPVQLGDVSQQVSSVFDAIDQEVAPLQSLLPQAPPQTGPGRHRGASSEPAASTGTTGTDSPAPSATSGSPTDSHSSGEPQPSPSSSESGDGLLGGSTGDLLDPPKDSPSSSPSSSKSPSTGPHVTLPPLLPGLLPGLGINSEENK</sequence>
<feature type="region of interest" description="Disordered" evidence="1">
    <location>
        <begin position="16"/>
        <end position="47"/>
    </location>
</feature>
<dbReference type="AlphaFoldDB" id="A0A1S2Q205"/>
<dbReference type="RefSeq" id="WP_071364674.1">
    <property type="nucleotide sequence ID" value="NZ_MLYP01000007.1"/>
</dbReference>
<dbReference type="InterPro" id="IPR043725">
    <property type="entry name" value="DUF5667"/>
</dbReference>
<gene>
    <name evidence="3" type="ORF">BIV24_03775</name>
</gene>
<dbReference type="Pfam" id="PF18915">
    <property type="entry name" value="DUF5667"/>
    <property type="match status" value="1"/>
</dbReference>
<evidence type="ECO:0000313" key="3">
    <source>
        <dbReference type="EMBL" id="OIK00142.1"/>
    </source>
</evidence>
<keyword evidence="4" id="KW-1185">Reference proteome</keyword>
<proteinExistence type="predicted"/>
<protein>
    <recommendedName>
        <fullName evidence="2">DUF5667 domain-containing protein</fullName>
    </recommendedName>
</protein>
<feature type="compositionally biased region" description="Low complexity" evidence="1">
    <location>
        <begin position="325"/>
        <end position="357"/>
    </location>
</feature>